<accession>A0ABP0E7R9</accession>
<dbReference type="EMBL" id="OZ004254">
    <property type="protein sequence ID" value="CAK7897242.1"/>
    <property type="molecule type" value="Genomic_DNA"/>
</dbReference>
<evidence type="ECO:0000313" key="1">
    <source>
        <dbReference type="EMBL" id="CAK7897242.1"/>
    </source>
</evidence>
<keyword evidence="2" id="KW-1185">Reference proteome</keyword>
<reference evidence="1 2" key="1">
    <citation type="submission" date="2024-01" db="EMBL/GenBank/DDBJ databases">
        <authorList>
            <consortium name="Genoscope - CEA"/>
            <person name="William W."/>
        </authorList>
    </citation>
    <scope>NUCLEOTIDE SEQUENCE [LARGE SCALE GENOMIC DNA]</scope>
    <source>
        <strain evidence="1 2">29B2s-10</strain>
    </source>
</reference>
<dbReference type="Proteomes" id="UP001497600">
    <property type="component" value="Chromosome B"/>
</dbReference>
<organism evidence="1 2">
    <name type="scientific">[Candida] anglica</name>
    <dbReference type="NCBI Taxonomy" id="148631"/>
    <lineage>
        <taxon>Eukaryota</taxon>
        <taxon>Fungi</taxon>
        <taxon>Dikarya</taxon>
        <taxon>Ascomycota</taxon>
        <taxon>Saccharomycotina</taxon>
        <taxon>Pichiomycetes</taxon>
        <taxon>Debaryomycetaceae</taxon>
        <taxon>Kurtzmaniella</taxon>
    </lineage>
</organism>
<protein>
    <submittedName>
        <fullName evidence="1">Uncharacterized protein</fullName>
    </submittedName>
</protein>
<gene>
    <name evidence="1" type="ORF">CAAN4_B08878</name>
</gene>
<sequence>MVINTINRRIFQTKKVASLLTSSRFLSISNQNLFIYKDKNVTIEAPVYKKGGNRLANAIKYVNEVDATRKLIDKIPDQAKATVLLERIEGNPELLFYVAMFHHQLAKIGITQNNEDRTSLLWKYRWSYVTSLKKVHGIFFDLCQVLGVTENKHKLGFTPDKIGILDPNNFTSEQYQELQTGKYKGTDYSEILMIGDNPFKNKKKNRV</sequence>
<evidence type="ECO:0000313" key="2">
    <source>
        <dbReference type="Proteomes" id="UP001497600"/>
    </source>
</evidence>
<proteinExistence type="predicted"/>
<name>A0ABP0E7R9_9ASCO</name>